<evidence type="ECO:0000313" key="2">
    <source>
        <dbReference type="EMBL" id="SVA10423.1"/>
    </source>
</evidence>
<protein>
    <submittedName>
        <fullName evidence="2">Uncharacterized protein</fullName>
    </submittedName>
</protein>
<keyword evidence="1" id="KW-0812">Transmembrane</keyword>
<accession>A0A381T9E0</accession>
<dbReference type="EMBL" id="UINC01003929">
    <property type="protein sequence ID" value="SVA10423.1"/>
    <property type="molecule type" value="Genomic_DNA"/>
</dbReference>
<reference evidence="2" key="1">
    <citation type="submission" date="2018-05" db="EMBL/GenBank/DDBJ databases">
        <authorList>
            <person name="Lanie J.A."/>
            <person name="Ng W.-L."/>
            <person name="Kazmierczak K.M."/>
            <person name="Andrzejewski T.M."/>
            <person name="Davidsen T.M."/>
            <person name="Wayne K.J."/>
            <person name="Tettelin H."/>
            <person name="Glass J.I."/>
            <person name="Rusch D."/>
            <person name="Podicherti R."/>
            <person name="Tsui H.-C.T."/>
            <person name="Winkler M.E."/>
        </authorList>
    </citation>
    <scope>NUCLEOTIDE SEQUENCE</scope>
</reference>
<keyword evidence="1" id="KW-0472">Membrane</keyword>
<dbReference type="AlphaFoldDB" id="A0A381T9E0"/>
<proteinExistence type="predicted"/>
<sequence length="66" mass="7842">QHEDLIVQIWNKVLQSVHYFVDIYALGILAVSTNFSIASTVHWHNQQRDRQYIFTNKKELLLRKAC</sequence>
<feature type="non-terminal residue" evidence="2">
    <location>
        <position position="1"/>
    </location>
</feature>
<name>A0A381T9E0_9ZZZZ</name>
<evidence type="ECO:0000256" key="1">
    <source>
        <dbReference type="SAM" id="Phobius"/>
    </source>
</evidence>
<feature type="transmembrane region" description="Helical" evidence="1">
    <location>
        <begin position="23"/>
        <end position="43"/>
    </location>
</feature>
<gene>
    <name evidence="2" type="ORF">METZ01_LOCUS63277</name>
</gene>
<organism evidence="2">
    <name type="scientific">marine metagenome</name>
    <dbReference type="NCBI Taxonomy" id="408172"/>
    <lineage>
        <taxon>unclassified sequences</taxon>
        <taxon>metagenomes</taxon>
        <taxon>ecological metagenomes</taxon>
    </lineage>
</organism>
<keyword evidence="1" id="KW-1133">Transmembrane helix</keyword>